<organism evidence="1 2">
    <name type="scientific">Plakobranchus ocellatus</name>
    <dbReference type="NCBI Taxonomy" id="259542"/>
    <lineage>
        <taxon>Eukaryota</taxon>
        <taxon>Metazoa</taxon>
        <taxon>Spiralia</taxon>
        <taxon>Lophotrochozoa</taxon>
        <taxon>Mollusca</taxon>
        <taxon>Gastropoda</taxon>
        <taxon>Heterobranchia</taxon>
        <taxon>Euthyneura</taxon>
        <taxon>Panpulmonata</taxon>
        <taxon>Sacoglossa</taxon>
        <taxon>Placobranchoidea</taxon>
        <taxon>Plakobranchidae</taxon>
        <taxon>Plakobranchus</taxon>
    </lineage>
</organism>
<dbReference type="AlphaFoldDB" id="A0AAV3Z2G1"/>
<dbReference type="EMBL" id="BLXT01001900">
    <property type="protein sequence ID" value="GFN88967.1"/>
    <property type="molecule type" value="Genomic_DNA"/>
</dbReference>
<reference evidence="1 2" key="1">
    <citation type="journal article" date="2021" name="Elife">
        <title>Chloroplast acquisition without the gene transfer in kleptoplastic sea slugs, Plakobranchus ocellatus.</title>
        <authorList>
            <person name="Maeda T."/>
            <person name="Takahashi S."/>
            <person name="Yoshida T."/>
            <person name="Shimamura S."/>
            <person name="Takaki Y."/>
            <person name="Nagai Y."/>
            <person name="Toyoda A."/>
            <person name="Suzuki Y."/>
            <person name="Arimoto A."/>
            <person name="Ishii H."/>
            <person name="Satoh N."/>
            <person name="Nishiyama T."/>
            <person name="Hasebe M."/>
            <person name="Maruyama T."/>
            <person name="Minagawa J."/>
            <person name="Obokata J."/>
            <person name="Shigenobu S."/>
        </authorList>
    </citation>
    <scope>NUCLEOTIDE SEQUENCE [LARGE SCALE GENOMIC DNA]</scope>
</reference>
<evidence type="ECO:0000313" key="1">
    <source>
        <dbReference type="EMBL" id="GFN88967.1"/>
    </source>
</evidence>
<sequence length="157" mass="16865">MYLEKLPGSGGSSCRAVGYQSEARGSNPSPGQVDFSMLLCAHPAVKWLPPNLITAEPILPQQSSTGIPSGQACSANTRGHPVARITMHAKEEERSRGNEKAIPSLCRKFEPATNALGVIEAPESSRSFCLRGCIEHLYLKITRSVSSFPAMHVSLSM</sequence>
<accession>A0AAV3Z2G1</accession>
<name>A0AAV3Z2G1_9GAST</name>
<dbReference type="Proteomes" id="UP000735302">
    <property type="component" value="Unassembled WGS sequence"/>
</dbReference>
<keyword evidence="2" id="KW-1185">Reference proteome</keyword>
<comment type="caution">
    <text evidence="1">The sequence shown here is derived from an EMBL/GenBank/DDBJ whole genome shotgun (WGS) entry which is preliminary data.</text>
</comment>
<evidence type="ECO:0000313" key="2">
    <source>
        <dbReference type="Proteomes" id="UP000735302"/>
    </source>
</evidence>
<protein>
    <submittedName>
        <fullName evidence="1">Uncharacterized protein</fullName>
    </submittedName>
</protein>
<proteinExistence type="predicted"/>
<gene>
    <name evidence="1" type="ORF">PoB_001547300</name>
</gene>